<gene>
    <name evidence="1" type="ORF">SORDD30_01648</name>
</gene>
<reference evidence="1 2" key="1">
    <citation type="submission" date="2016-01" db="EMBL/GenBank/DDBJ databases">
        <title>Highly variable Streptococcus oralis are common among viridans streptococci isolated from primates.</title>
        <authorList>
            <person name="Denapaite D."/>
            <person name="Rieger M."/>
            <person name="Koendgen S."/>
            <person name="Brueckner R."/>
            <person name="Ochigava I."/>
            <person name="Kappeler P."/>
            <person name="Maetz-Rensing K."/>
            <person name="Leendertz F."/>
            <person name="Hakenbeck R."/>
        </authorList>
    </citation>
    <scope>NUCLEOTIDE SEQUENCE [LARGE SCALE GENOMIC DNA]</scope>
    <source>
        <strain evidence="1 2">DD30</strain>
    </source>
</reference>
<accession>A0A139Q491</accession>
<protein>
    <submittedName>
        <fullName evidence="1">Uncharacterized protein</fullName>
    </submittedName>
</protein>
<sequence>MIKREAVAILSSCLSVHLEQVIMMNYQSEKRLERRLYG</sequence>
<dbReference type="Proteomes" id="UP000070220">
    <property type="component" value="Unassembled WGS sequence"/>
</dbReference>
<organism evidence="1 2">
    <name type="scientific">Streptococcus oralis</name>
    <dbReference type="NCBI Taxonomy" id="1303"/>
    <lineage>
        <taxon>Bacteria</taxon>
        <taxon>Bacillati</taxon>
        <taxon>Bacillota</taxon>
        <taxon>Bacilli</taxon>
        <taxon>Lactobacillales</taxon>
        <taxon>Streptococcaceae</taxon>
        <taxon>Streptococcus</taxon>
    </lineage>
</organism>
<evidence type="ECO:0000313" key="1">
    <source>
        <dbReference type="EMBL" id="KXT97363.1"/>
    </source>
</evidence>
<comment type="caution">
    <text evidence="1">The sequence shown here is derived from an EMBL/GenBank/DDBJ whole genome shotgun (WGS) entry which is preliminary data.</text>
</comment>
<dbReference type="AlphaFoldDB" id="A0A139Q491"/>
<dbReference type="PATRIC" id="fig|1303.83.peg.1717"/>
<proteinExistence type="predicted"/>
<dbReference type="EMBL" id="LQRP01000049">
    <property type="protein sequence ID" value="KXT97363.1"/>
    <property type="molecule type" value="Genomic_DNA"/>
</dbReference>
<name>A0A139Q491_STROR</name>
<evidence type="ECO:0000313" key="2">
    <source>
        <dbReference type="Proteomes" id="UP000070220"/>
    </source>
</evidence>